<proteinExistence type="predicted"/>
<organism evidence="1 2">
    <name type="scientific">Fodinicurvata halophila</name>
    <dbReference type="NCBI Taxonomy" id="1419723"/>
    <lineage>
        <taxon>Bacteria</taxon>
        <taxon>Pseudomonadati</taxon>
        <taxon>Pseudomonadota</taxon>
        <taxon>Alphaproteobacteria</taxon>
        <taxon>Rhodospirillales</taxon>
        <taxon>Rhodovibrionaceae</taxon>
        <taxon>Fodinicurvata</taxon>
    </lineage>
</organism>
<dbReference type="Pfam" id="PF07310">
    <property type="entry name" value="PAS_5"/>
    <property type="match status" value="1"/>
</dbReference>
<evidence type="ECO:0000313" key="1">
    <source>
        <dbReference type="EMBL" id="MFC4350761.1"/>
    </source>
</evidence>
<dbReference type="EMBL" id="JBHSCW010000002">
    <property type="protein sequence ID" value="MFC4350761.1"/>
    <property type="molecule type" value="Genomic_DNA"/>
</dbReference>
<protein>
    <submittedName>
        <fullName evidence="1">PAS domain-containing protein</fullName>
    </submittedName>
</protein>
<comment type="caution">
    <text evidence="1">The sequence shown here is derived from an EMBL/GenBank/DDBJ whole genome shotgun (WGS) entry which is preliminary data.</text>
</comment>
<sequence>MLRTEEVALSQEGLPDLYRLYCYWNSLRSGGELPRKRHLDPLELRDLLDWIFLVEVRRSSDGQPDFIYRLVGEGIMSIHQIRMKGLRPQDLQPTQFGQIIYRHYCEALQREDAIVHSISGWQDSRTPHYCRILLPLSDESGAVCFFLAADHHPPSQRRQSEAYFRNAIQEQEEMPRLLELRGCLEQSHKV</sequence>
<name>A0ABV8UJC1_9PROT</name>
<reference evidence="2" key="1">
    <citation type="journal article" date="2019" name="Int. J. Syst. Evol. Microbiol.">
        <title>The Global Catalogue of Microorganisms (GCM) 10K type strain sequencing project: providing services to taxonomists for standard genome sequencing and annotation.</title>
        <authorList>
            <consortium name="The Broad Institute Genomics Platform"/>
            <consortium name="The Broad Institute Genome Sequencing Center for Infectious Disease"/>
            <person name="Wu L."/>
            <person name="Ma J."/>
        </authorList>
    </citation>
    <scope>NUCLEOTIDE SEQUENCE [LARGE SCALE GENOMIC DNA]</scope>
    <source>
        <strain evidence="2">CECT 8472</strain>
    </source>
</reference>
<dbReference type="Proteomes" id="UP001595799">
    <property type="component" value="Unassembled WGS sequence"/>
</dbReference>
<dbReference type="RefSeq" id="WP_382421106.1">
    <property type="nucleotide sequence ID" value="NZ_JBHSCW010000002.1"/>
</dbReference>
<evidence type="ECO:0000313" key="2">
    <source>
        <dbReference type="Proteomes" id="UP001595799"/>
    </source>
</evidence>
<dbReference type="InterPro" id="IPR009922">
    <property type="entry name" value="DUF1457"/>
</dbReference>
<keyword evidence="2" id="KW-1185">Reference proteome</keyword>
<accession>A0ABV8UJC1</accession>
<gene>
    <name evidence="1" type="ORF">ACFOW6_04300</name>
</gene>